<proteinExistence type="predicted"/>
<sequence>MLASSRVALRSTGGLELKLRKAIDLVGATPPRQVDVADLAAVVAHVGQLVVEVVTHQVRQGQVQGHQQCDQAGKADQWPAVARFHQVSPREHVRLTAGRFVEFERALRSPIAGLPSGFSLHFFPVQGPPP</sequence>
<dbReference type="AlphaFoldDB" id="A0A2A2KHN0"/>
<gene>
    <name evidence="1" type="ORF">WR25_23233</name>
</gene>
<dbReference type="EMBL" id="LIAE01008615">
    <property type="protein sequence ID" value="PAV73373.1"/>
    <property type="molecule type" value="Genomic_DNA"/>
</dbReference>
<protein>
    <submittedName>
        <fullName evidence="1">Uncharacterized protein</fullName>
    </submittedName>
</protein>
<comment type="caution">
    <text evidence="1">The sequence shown here is derived from an EMBL/GenBank/DDBJ whole genome shotgun (WGS) entry which is preliminary data.</text>
</comment>
<keyword evidence="2" id="KW-1185">Reference proteome</keyword>
<accession>A0A2A2KHN0</accession>
<name>A0A2A2KHN0_9BILA</name>
<dbReference type="Proteomes" id="UP000218231">
    <property type="component" value="Unassembled WGS sequence"/>
</dbReference>
<reference evidence="1 2" key="1">
    <citation type="journal article" date="2017" name="Curr. Biol.">
        <title>Genome architecture and evolution of a unichromosomal asexual nematode.</title>
        <authorList>
            <person name="Fradin H."/>
            <person name="Zegar C."/>
            <person name="Gutwein M."/>
            <person name="Lucas J."/>
            <person name="Kovtun M."/>
            <person name="Corcoran D."/>
            <person name="Baugh L.R."/>
            <person name="Kiontke K."/>
            <person name="Gunsalus K."/>
            <person name="Fitch D.H."/>
            <person name="Piano F."/>
        </authorList>
    </citation>
    <scope>NUCLEOTIDE SEQUENCE [LARGE SCALE GENOMIC DNA]</scope>
    <source>
        <strain evidence="1">PF1309</strain>
    </source>
</reference>
<evidence type="ECO:0000313" key="1">
    <source>
        <dbReference type="EMBL" id="PAV73373.1"/>
    </source>
</evidence>
<organism evidence="1 2">
    <name type="scientific">Diploscapter pachys</name>
    <dbReference type="NCBI Taxonomy" id="2018661"/>
    <lineage>
        <taxon>Eukaryota</taxon>
        <taxon>Metazoa</taxon>
        <taxon>Ecdysozoa</taxon>
        <taxon>Nematoda</taxon>
        <taxon>Chromadorea</taxon>
        <taxon>Rhabditida</taxon>
        <taxon>Rhabditina</taxon>
        <taxon>Rhabditomorpha</taxon>
        <taxon>Rhabditoidea</taxon>
        <taxon>Rhabditidae</taxon>
        <taxon>Diploscapter</taxon>
    </lineage>
</organism>
<evidence type="ECO:0000313" key="2">
    <source>
        <dbReference type="Proteomes" id="UP000218231"/>
    </source>
</evidence>